<evidence type="ECO:0000256" key="4">
    <source>
        <dbReference type="ARBA" id="ARBA00023136"/>
    </source>
</evidence>
<dbReference type="EMBL" id="MOAE01000034">
    <property type="protein sequence ID" value="OIN63041.1"/>
    <property type="molecule type" value="Genomic_DNA"/>
</dbReference>
<dbReference type="SUPFAM" id="SSF90123">
    <property type="entry name" value="ABC transporter transmembrane region"/>
    <property type="match status" value="1"/>
</dbReference>
<reference evidence="7 9" key="2">
    <citation type="journal article" date="2016" name="BMC Microbiol.">
        <title>Fucosyllactose and L-fucose utilization of infant Bifidobacterium longum and Bifidobacterium kashiwanohense.</title>
        <authorList>
            <person name="Bunesova V."/>
            <person name="Lacroix C."/>
            <person name="Schwab C."/>
        </authorList>
    </citation>
    <scope>NUCLEOTIDE SEQUENCE [LARGE SCALE GENOMIC DNA]</scope>
    <source>
        <strain evidence="7 9">BSM11-5</strain>
    </source>
</reference>
<gene>
    <name evidence="7" type="ORF">BFS26_06865</name>
    <name evidence="6" type="ORF">BLSS_1303</name>
</gene>
<comment type="subcellular location">
    <subcellularLocation>
        <location evidence="1">Cell membrane</location>
        <topology evidence="1">Multi-pass membrane protein</topology>
    </subcellularLocation>
</comment>
<evidence type="ECO:0000256" key="1">
    <source>
        <dbReference type="ARBA" id="ARBA00004651"/>
    </source>
</evidence>
<protein>
    <submittedName>
        <fullName evidence="6">Maltose and maltodextrin ABC transporter subunit</fullName>
    </submittedName>
</protein>
<evidence type="ECO:0000313" key="6">
    <source>
        <dbReference type="EMBL" id="KFI71769.1"/>
    </source>
</evidence>
<evidence type="ECO:0000313" key="8">
    <source>
        <dbReference type="Proteomes" id="UP000029024"/>
    </source>
</evidence>
<dbReference type="Proteomes" id="UP000029024">
    <property type="component" value="Unassembled WGS sequence"/>
</dbReference>
<dbReference type="GO" id="GO:0005524">
    <property type="term" value="F:ATP binding"/>
    <property type="evidence" value="ECO:0007669"/>
    <property type="project" value="InterPro"/>
</dbReference>
<dbReference type="InterPro" id="IPR036640">
    <property type="entry name" value="ABC1_TM_sf"/>
</dbReference>
<organism evidence="6 8">
    <name type="scientific">Bifidobacterium longum subsp. suis</name>
    <dbReference type="NCBI Taxonomy" id="1695"/>
    <lineage>
        <taxon>Bacteria</taxon>
        <taxon>Bacillati</taxon>
        <taxon>Actinomycetota</taxon>
        <taxon>Actinomycetes</taxon>
        <taxon>Bifidobacteriales</taxon>
        <taxon>Bifidobacteriaceae</taxon>
        <taxon>Bifidobacterium</taxon>
    </lineage>
</organism>
<dbReference type="GO" id="GO:0005886">
    <property type="term" value="C:plasma membrane"/>
    <property type="evidence" value="ECO:0007669"/>
    <property type="project" value="UniProtKB-SubCell"/>
</dbReference>
<evidence type="ECO:0000256" key="3">
    <source>
        <dbReference type="ARBA" id="ARBA00022989"/>
    </source>
</evidence>
<reference evidence="6 8" key="1">
    <citation type="submission" date="2014-03" db="EMBL/GenBank/DDBJ databases">
        <title>Genomics of Bifidobacteria.</title>
        <authorList>
            <person name="Ventura M."/>
            <person name="Milani C."/>
            <person name="Lugli G.A."/>
        </authorList>
    </citation>
    <scope>NUCLEOTIDE SEQUENCE [LARGE SCALE GENOMIC DNA]</scope>
    <source>
        <strain evidence="6 8">LMG 21814</strain>
    </source>
</reference>
<accession>A0A087BL69</accession>
<dbReference type="AlphaFoldDB" id="A0A087BL69"/>
<evidence type="ECO:0000313" key="7">
    <source>
        <dbReference type="EMBL" id="OIN63041.1"/>
    </source>
</evidence>
<sequence>MRHIGNLRQDQYDAIQTFSFSSIDRFSTPSLMTRLGADVMNIQNAFMMILRMVPRAASLKCSPNSATCRSPNGRSPSSRTGP</sequence>
<keyword evidence="3" id="KW-1133">Transmembrane helix</keyword>
<evidence type="ECO:0000256" key="2">
    <source>
        <dbReference type="ARBA" id="ARBA00022692"/>
    </source>
</evidence>
<comment type="caution">
    <text evidence="6">The sequence shown here is derived from an EMBL/GenBank/DDBJ whole genome shotgun (WGS) entry which is preliminary data.</text>
</comment>
<dbReference type="EMBL" id="JGZA01000008">
    <property type="protein sequence ID" value="KFI71769.1"/>
    <property type="molecule type" value="Genomic_DNA"/>
</dbReference>
<proteinExistence type="predicted"/>
<dbReference type="RefSeq" id="WP_077426015.1">
    <property type="nucleotide sequence ID" value="NZ_CP169558.1"/>
</dbReference>
<evidence type="ECO:0000313" key="9">
    <source>
        <dbReference type="Proteomes" id="UP000181801"/>
    </source>
</evidence>
<evidence type="ECO:0000256" key="5">
    <source>
        <dbReference type="SAM" id="MobiDB-lite"/>
    </source>
</evidence>
<name>A0A087BL69_BIFLN</name>
<dbReference type="Proteomes" id="UP000181801">
    <property type="component" value="Unassembled WGS sequence"/>
</dbReference>
<keyword evidence="4" id="KW-0472">Membrane</keyword>
<keyword evidence="2" id="KW-0812">Transmembrane</keyword>
<feature type="region of interest" description="Disordered" evidence="5">
    <location>
        <begin position="61"/>
        <end position="82"/>
    </location>
</feature>